<gene>
    <name evidence="2" type="ORF">HNQ62_000397</name>
</gene>
<evidence type="ECO:0000313" key="2">
    <source>
        <dbReference type="EMBL" id="MBB5252679.1"/>
    </source>
</evidence>
<sequence>MKVIKYDVKVKVETKDPKREFVKLHGLLIGRFTKDERKYKEQVNNILQGKAKSLEINGIKASINENVLEVEGIKFRKLINVRKFIDETTKKYEMKCGQLNKSENLLTKQCEGENIKIYFEIKPERIKPIKKTTEEKKEESKETQQSKS</sequence>
<dbReference type="RefSeq" id="WP_221267028.1">
    <property type="nucleotide sequence ID" value="NZ_CP045484.1"/>
</dbReference>
<comment type="caution">
    <text evidence="2">The sequence shown here is derived from an EMBL/GenBank/DDBJ whole genome shotgun (WGS) entry which is preliminary data.</text>
</comment>
<reference evidence="2 3" key="1">
    <citation type="submission" date="2020-08" db="EMBL/GenBank/DDBJ databases">
        <title>Genomic Encyclopedia of Type Strains, Phase IV (KMG-IV): sequencing the most valuable type-strain genomes for metagenomic binning, comparative biology and taxonomic classification.</title>
        <authorList>
            <person name="Goeker M."/>
        </authorList>
    </citation>
    <scope>NUCLEOTIDE SEQUENCE [LARGE SCALE GENOMIC DNA]</scope>
    <source>
        <strain evidence="2 3">DSM 12421</strain>
    </source>
</reference>
<protein>
    <submittedName>
        <fullName evidence="2">Uncharacterized protein</fullName>
    </submittedName>
</protein>
<evidence type="ECO:0000313" key="3">
    <source>
        <dbReference type="Proteomes" id="UP000582213"/>
    </source>
</evidence>
<dbReference type="AlphaFoldDB" id="A0A7J9RRL8"/>
<organism evidence="2 3">
    <name type="scientific">Sulfurisphaera ohwakuensis</name>
    <dbReference type="NCBI Taxonomy" id="69656"/>
    <lineage>
        <taxon>Archaea</taxon>
        <taxon>Thermoproteota</taxon>
        <taxon>Thermoprotei</taxon>
        <taxon>Sulfolobales</taxon>
        <taxon>Sulfolobaceae</taxon>
        <taxon>Sulfurisphaera</taxon>
    </lineage>
</organism>
<dbReference type="Proteomes" id="UP000582213">
    <property type="component" value="Unassembled WGS sequence"/>
</dbReference>
<name>A0A7J9RRL8_SULOH</name>
<dbReference type="GeneID" id="68930159"/>
<feature type="region of interest" description="Disordered" evidence="1">
    <location>
        <begin position="129"/>
        <end position="148"/>
    </location>
</feature>
<evidence type="ECO:0000256" key="1">
    <source>
        <dbReference type="SAM" id="MobiDB-lite"/>
    </source>
</evidence>
<accession>A0A7J9RRL8</accession>
<proteinExistence type="predicted"/>
<dbReference type="EMBL" id="JACHFY010000001">
    <property type="protein sequence ID" value="MBB5252679.1"/>
    <property type="molecule type" value="Genomic_DNA"/>
</dbReference>